<name>A0A9D2M741_9FIRM</name>
<protein>
    <submittedName>
        <fullName evidence="2">Uncharacterized protein</fullName>
    </submittedName>
</protein>
<keyword evidence="1" id="KW-0472">Membrane</keyword>
<keyword evidence="1" id="KW-1133">Transmembrane helix</keyword>
<reference evidence="2" key="2">
    <citation type="submission" date="2021-04" db="EMBL/GenBank/DDBJ databases">
        <authorList>
            <person name="Gilroy R."/>
        </authorList>
    </citation>
    <scope>NUCLEOTIDE SEQUENCE</scope>
    <source>
        <strain evidence="2">ChiBcec8-13705</strain>
    </source>
</reference>
<gene>
    <name evidence="2" type="ORF">H9945_06090</name>
</gene>
<dbReference type="AlphaFoldDB" id="A0A9D2M741"/>
<dbReference type="Proteomes" id="UP000886803">
    <property type="component" value="Unassembled WGS sequence"/>
</dbReference>
<feature type="transmembrane region" description="Helical" evidence="1">
    <location>
        <begin position="92"/>
        <end position="112"/>
    </location>
</feature>
<accession>A0A9D2M741</accession>
<evidence type="ECO:0000313" key="3">
    <source>
        <dbReference type="Proteomes" id="UP000886803"/>
    </source>
</evidence>
<feature type="transmembrane region" description="Helical" evidence="1">
    <location>
        <begin position="58"/>
        <end position="80"/>
    </location>
</feature>
<evidence type="ECO:0000256" key="1">
    <source>
        <dbReference type="SAM" id="Phobius"/>
    </source>
</evidence>
<dbReference type="EMBL" id="DWYG01000097">
    <property type="protein sequence ID" value="HJB42054.1"/>
    <property type="molecule type" value="Genomic_DNA"/>
</dbReference>
<feature type="transmembrane region" description="Helical" evidence="1">
    <location>
        <begin position="20"/>
        <end position="38"/>
    </location>
</feature>
<feature type="transmembrane region" description="Helical" evidence="1">
    <location>
        <begin position="118"/>
        <end position="137"/>
    </location>
</feature>
<organism evidence="2 3">
    <name type="scientific">Candidatus Gemmiger avicola</name>
    <dbReference type="NCBI Taxonomy" id="2838605"/>
    <lineage>
        <taxon>Bacteria</taxon>
        <taxon>Bacillati</taxon>
        <taxon>Bacillota</taxon>
        <taxon>Clostridia</taxon>
        <taxon>Eubacteriales</taxon>
        <taxon>Gemmiger</taxon>
    </lineage>
</organism>
<reference evidence="2" key="1">
    <citation type="journal article" date="2021" name="PeerJ">
        <title>Extensive microbial diversity within the chicken gut microbiome revealed by metagenomics and culture.</title>
        <authorList>
            <person name="Gilroy R."/>
            <person name="Ravi A."/>
            <person name="Getino M."/>
            <person name="Pursley I."/>
            <person name="Horton D.L."/>
            <person name="Alikhan N.F."/>
            <person name="Baker D."/>
            <person name="Gharbi K."/>
            <person name="Hall N."/>
            <person name="Watson M."/>
            <person name="Adriaenssens E.M."/>
            <person name="Foster-Nyarko E."/>
            <person name="Jarju S."/>
            <person name="Secka A."/>
            <person name="Antonio M."/>
            <person name="Oren A."/>
            <person name="Chaudhuri R.R."/>
            <person name="La Ragione R."/>
            <person name="Hildebrand F."/>
            <person name="Pallen M.J."/>
        </authorList>
    </citation>
    <scope>NUCLEOTIDE SEQUENCE</scope>
    <source>
        <strain evidence="2">ChiBcec8-13705</strain>
    </source>
</reference>
<evidence type="ECO:0000313" key="2">
    <source>
        <dbReference type="EMBL" id="HJB42054.1"/>
    </source>
</evidence>
<proteinExistence type="predicted"/>
<keyword evidence="1" id="KW-0812">Transmembrane</keyword>
<sequence length="140" mass="15511">MLYEMLWKFINWDKSAAAACVRCCLIPLVVGVALWFWLPDTLLGWSTNQGAFIGGAAKWQAVLLIPLLYTAVEVWFIWLVTKSARKRVAGTVFPWVFAAVALLFFVLGFYPLTQTSCGAAALFLGAALFAGNLLWFVKAK</sequence>
<comment type="caution">
    <text evidence="2">The sequence shown here is derived from an EMBL/GenBank/DDBJ whole genome shotgun (WGS) entry which is preliminary data.</text>
</comment>